<dbReference type="Proteomes" id="UP000001471">
    <property type="component" value="Unassembled WGS sequence"/>
</dbReference>
<reference evidence="2" key="1">
    <citation type="journal article" date="2013" name="G3 (Bethesda)">
        <title>Comparative genomics of a plant-pathogenic fungus, Pyrenophora tritici-repentis, reveals transduplication and the impact of repeat elements on pathogenicity and population divergence.</title>
        <authorList>
            <person name="Manning V.A."/>
            <person name="Pandelova I."/>
            <person name="Dhillon B."/>
            <person name="Wilhelm L.J."/>
            <person name="Goodwin S.B."/>
            <person name="Berlin A.M."/>
            <person name="Figueroa M."/>
            <person name="Freitag M."/>
            <person name="Hane J.K."/>
            <person name="Henrissat B."/>
            <person name="Holman W.H."/>
            <person name="Kodira C.D."/>
            <person name="Martin J."/>
            <person name="Oliver R.P."/>
            <person name="Robbertse B."/>
            <person name="Schackwitz W."/>
            <person name="Schwartz D.C."/>
            <person name="Spatafora J.W."/>
            <person name="Turgeon B.G."/>
            <person name="Yandava C."/>
            <person name="Young S."/>
            <person name="Zhou S."/>
            <person name="Zeng Q."/>
            <person name="Grigoriev I.V."/>
            <person name="Ma L.-J."/>
            <person name="Ciuffetti L.M."/>
        </authorList>
    </citation>
    <scope>NUCLEOTIDE SEQUENCE [LARGE SCALE GENOMIC DNA]</scope>
    <source>
        <strain evidence="2">Pt-1C-BFP</strain>
    </source>
</reference>
<sequence length="88" mass="9843">MRILSRNAPSLASSLRVRGKKTRLSGWGSVGPRKPYLYFAMMRAFAPPKPDRQFVTPEWSGQPPLENQPASHRLIPVADIVRPVFVAS</sequence>
<gene>
    <name evidence="1" type="ORF">PTRG_08217</name>
</gene>
<evidence type="ECO:0000313" key="2">
    <source>
        <dbReference type="Proteomes" id="UP000001471"/>
    </source>
</evidence>
<dbReference type="InParanoid" id="B2WF56"/>
<protein>
    <submittedName>
        <fullName evidence="1">Uncharacterized protein</fullName>
    </submittedName>
</protein>
<evidence type="ECO:0000313" key="1">
    <source>
        <dbReference type="EMBL" id="EDU51136.1"/>
    </source>
</evidence>
<dbReference type="AlphaFoldDB" id="B2WF56"/>
<dbReference type="HOGENOM" id="CLU_2470196_0_0_1"/>
<organism evidence="1 2">
    <name type="scientific">Pyrenophora tritici-repentis (strain Pt-1C-BFP)</name>
    <name type="common">Wheat tan spot fungus</name>
    <name type="synonym">Drechslera tritici-repentis</name>
    <dbReference type="NCBI Taxonomy" id="426418"/>
    <lineage>
        <taxon>Eukaryota</taxon>
        <taxon>Fungi</taxon>
        <taxon>Dikarya</taxon>
        <taxon>Ascomycota</taxon>
        <taxon>Pezizomycotina</taxon>
        <taxon>Dothideomycetes</taxon>
        <taxon>Pleosporomycetidae</taxon>
        <taxon>Pleosporales</taxon>
        <taxon>Pleosporineae</taxon>
        <taxon>Pleosporaceae</taxon>
        <taxon>Pyrenophora</taxon>
    </lineage>
</organism>
<dbReference type="EMBL" id="DS231623">
    <property type="protein sequence ID" value="EDU51136.1"/>
    <property type="molecule type" value="Genomic_DNA"/>
</dbReference>
<name>B2WF56_PYRTR</name>
<accession>B2WF56</accession>
<proteinExistence type="predicted"/>